<feature type="domain" description="MAP" evidence="3">
    <location>
        <begin position="2"/>
        <end position="35"/>
    </location>
</feature>
<keyword evidence="1" id="KW-0732">Signal</keyword>
<sequence length="37" mass="4224">MAFNQSYLNLPKDSQLSYLDLGNKVKALLYDERGCNT</sequence>
<proteinExistence type="predicted"/>
<dbReference type="Gene3D" id="3.10.20.120">
    <property type="match status" value="1"/>
</dbReference>
<organism evidence="4 5">
    <name type="scientific">Staphylococcus aureus</name>
    <dbReference type="NCBI Taxonomy" id="1280"/>
    <lineage>
        <taxon>Bacteria</taxon>
        <taxon>Bacillati</taxon>
        <taxon>Bacillota</taxon>
        <taxon>Bacilli</taxon>
        <taxon>Bacillales</taxon>
        <taxon>Staphylococcaceae</taxon>
        <taxon>Staphylococcus</taxon>
    </lineage>
</organism>
<evidence type="ECO:0000256" key="1">
    <source>
        <dbReference type="ARBA" id="ARBA00022729"/>
    </source>
</evidence>
<evidence type="ECO:0000256" key="2">
    <source>
        <dbReference type="ARBA" id="ARBA00022737"/>
    </source>
</evidence>
<accession>A0A380E009</accession>
<dbReference type="Proteomes" id="UP000254502">
    <property type="component" value="Unassembled WGS sequence"/>
</dbReference>
<keyword evidence="2" id="KW-0677">Repeat</keyword>
<dbReference type="Pfam" id="PF03642">
    <property type="entry name" value="MAP"/>
    <property type="match status" value="1"/>
</dbReference>
<reference evidence="4 5" key="1">
    <citation type="submission" date="2018-06" db="EMBL/GenBank/DDBJ databases">
        <authorList>
            <consortium name="Pathogen Informatics"/>
            <person name="Doyle S."/>
        </authorList>
    </citation>
    <scope>NUCLEOTIDE SEQUENCE [LARGE SCALE GENOMIC DNA]</scope>
    <source>
        <strain evidence="4 5">NCTC5664</strain>
    </source>
</reference>
<evidence type="ECO:0000259" key="3">
    <source>
        <dbReference type="Pfam" id="PF03642"/>
    </source>
</evidence>
<gene>
    <name evidence="4" type="ORF">NCTC5664_02690</name>
</gene>
<name>A0A380E009_STAAU</name>
<evidence type="ECO:0000313" key="4">
    <source>
        <dbReference type="EMBL" id="SUK85388.1"/>
    </source>
</evidence>
<evidence type="ECO:0000313" key="5">
    <source>
        <dbReference type="Proteomes" id="UP000254502"/>
    </source>
</evidence>
<dbReference type="InterPro" id="IPR005298">
    <property type="entry name" value="MAP_dom"/>
</dbReference>
<protein>
    <submittedName>
        <fullName evidence="4">Cell surface like-protein Map-w</fullName>
    </submittedName>
</protein>
<dbReference type="AlphaFoldDB" id="A0A380E009"/>
<dbReference type="EMBL" id="UHAQ01000003">
    <property type="protein sequence ID" value="SUK85388.1"/>
    <property type="molecule type" value="Genomic_DNA"/>
</dbReference>